<dbReference type="GO" id="GO:0000049">
    <property type="term" value="F:tRNA binding"/>
    <property type="evidence" value="ECO:0007669"/>
    <property type="project" value="UniProtKB-UniRule"/>
</dbReference>
<evidence type="ECO:0000256" key="3">
    <source>
        <dbReference type="ARBA" id="ARBA00022884"/>
    </source>
</evidence>
<dbReference type="PANTHER" id="PTHR15239:SF6">
    <property type="entry name" value="RIBOSOME QUALITY CONTROL COMPLEX SUBUNIT NEMF"/>
    <property type="match status" value="1"/>
</dbReference>
<evidence type="ECO:0000256" key="5">
    <source>
        <dbReference type="HAMAP-Rule" id="MF_00844"/>
    </source>
</evidence>
<comment type="subunit">
    <text evidence="5">Associates with stalled 50S ribosomal subunits. Binds to RqcP.</text>
</comment>
<keyword evidence="2 5" id="KW-0699">rRNA-binding</keyword>
<reference evidence="7" key="1">
    <citation type="journal article" date="2020" name="mSystems">
        <title>Genome- and Community-Level Interaction Insights into Carbon Utilization and Element Cycling Functions of Hydrothermarchaeota in Hydrothermal Sediment.</title>
        <authorList>
            <person name="Zhou Z."/>
            <person name="Liu Y."/>
            <person name="Xu W."/>
            <person name="Pan J."/>
            <person name="Luo Z.H."/>
            <person name="Li M."/>
        </authorList>
    </citation>
    <scope>NUCLEOTIDE SEQUENCE [LARGE SCALE GENOMIC DNA]</scope>
    <source>
        <strain evidence="7">SpSt-300</strain>
    </source>
</reference>
<dbReference type="InterPro" id="IPR008532">
    <property type="entry name" value="NFACT_RNA-bd"/>
</dbReference>
<dbReference type="HAMAP" id="MF_00844_B">
    <property type="entry name" value="RqcH_B"/>
    <property type="match status" value="1"/>
</dbReference>
<evidence type="ECO:0000313" key="7">
    <source>
        <dbReference type="EMBL" id="HEL65212.1"/>
    </source>
</evidence>
<protein>
    <recommendedName>
        <fullName evidence="5">Rqc2 homolog RqcH</fullName>
        <shortName evidence="5">RqcH</shortName>
    </recommendedName>
</protein>
<comment type="caution">
    <text evidence="7">The sequence shown here is derived from an EMBL/GenBank/DDBJ whole genome shotgun (WGS) entry which is preliminary data.</text>
</comment>
<evidence type="ECO:0000256" key="2">
    <source>
        <dbReference type="ARBA" id="ARBA00022730"/>
    </source>
</evidence>
<comment type="similarity">
    <text evidence="5">Belongs to the NEMF family.</text>
</comment>
<name>A0A7C2HZQ7_9THEO</name>
<dbReference type="FunFam" id="2.30.310.10:FF:000004">
    <property type="entry name" value="Fibronectin-binding protein A"/>
    <property type="match status" value="1"/>
</dbReference>
<comment type="function">
    <text evidence="5">Key component of the ribosome quality control system (RQC), a ribosome-associated complex that mediates the extraction of incompletely synthesized nascent chains from stalled ribosomes and their subsequent degradation. RqcH recruits Ala-charged tRNA, and with RqcP directs the elongation of stalled nascent chains on 50S ribosomal subunits, leading to non-templated C-terminal alanine extensions (Ala tail). The Ala tail promotes nascent chain degradation. May add between 1 and at least 8 Ala residues. Binds to stalled 50S ribosomal subunits.</text>
</comment>
<gene>
    <name evidence="5" type="primary">rqcH</name>
    <name evidence="7" type="ORF">ENQ34_00815</name>
</gene>
<proteinExistence type="inferred from homology"/>
<sequence length="595" mass="65784">MPFDGLVLHSVTRELQTLLTGGRIERVYQPGALEVILVIRKNREKYRLLLSAAADAARVHITEADRRNPEKTPFFCSTLRRHLEGGRITAVTQPGLERILHLTVTGTDEVGRPVTYLLVAEIMGKHSNIILVAAEENKIIDAAKRYTHAVSRYREVLPGQPYIPPPPPGKADPLRVTEEEFFAALSTQGPETGVAQAIQRLYQGLGLFSAREVVCRAELPPDLTVGECGLYEYRRLYASLTELVFSVANGTATPALVFQNGTPVEFAPFDPRQSAGNRTHGPMNEVLDRFHQARTRAAAFTAQRRRLEQWVGREINRLHRKSESVAAVLNDPDPERYRLYGELLTANLYRLKPGEKEAILENFYLPDAPRVSIPLDPALTPAQNAQLYFKKHAKARAARQHAAREKERLDEELAYLATVATAIEQATGLEDLQEVAVELAEQGYLGTSRTSTKKEQKDRPQPLKIMATGGLTIFVGKNNRQNDYVTFRLAGPDDVWLHARGVPGAHVILKTGTQEPSPAALAEAGALAAYFSQARHAGSVPVDWTRRANVQRPKGARPGFVTYTGEKTLYADPAAAAALLRQRYGSATLSCTLED</sequence>
<dbReference type="GO" id="GO:0019843">
    <property type="term" value="F:rRNA binding"/>
    <property type="evidence" value="ECO:0007669"/>
    <property type="project" value="UniProtKB-UniRule"/>
</dbReference>
<dbReference type="InterPro" id="IPR051608">
    <property type="entry name" value="RQC_Subunit_NEMF"/>
</dbReference>
<feature type="domain" description="NFACT RNA-binding" evidence="6">
    <location>
        <begin position="469"/>
        <end position="554"/>
    </location>
</feature>
<dbReference type="GO" id="GO:1990112">
    <property type="term" value="C:RQC complex"/>
    <property type="evidence" value="ECO:0007669"/>
    <property type="project" value="TreeGrafter"/>
</dbReference>
<keyword evidence="4 5" id="KW-0648">Protein biosynthesis</keyword>
<dbReference type="Gene3D" id="2.30.310.10">
    <property type="entry name" value="ibrinogen binding protein from staphylococcus aureus domain"/>
    <property type="match status" value="1"/>
</dbReference>
<keyword evidence="1 5" id="KW-0820">tRNA-binding</keyword>
<accession>A0A7C2HZQ7</accession>
<dbReference type="GO" id="GO:0072344">
    <property type="term" value="P:rescue of stalled ribosome"/>
    <property type="evidence" value="ECO:0007669"/>
    <property type="project" value="UniProtKB-UniRule"/>
</dbReference>
<organism evidence="7">
    <name type="scientific">Ammonifex degensii</name>
    <dbReference type="NCBI Taxonomy" id="42838"/>
    <lineage>
        <taxon>Bacteria</taxon>
        <taxon>Bacillati</taxon>
        <taxon>Bacillota</taxon>
        <taxon>Clostridia</taxon>
        <taxon>Thermoanaerobacterales</taxon>
        <taxon>Thermoanaerobacteraceae</taxon>
        <taxon>Ammonifex</taxon>
    </lineage>
</organism>
<dbReference type="Pfam" id="PF05670">
    <property type="entry name" value="NFACT-R_1"/>
    <property type="match status" value="1"/>
</dbReference>
<dbReference type="PANTHER" id="PTHR15239">
    <property type="entry name" value="NUCLEAR EXPORT MEDIATOR FACTOR NEMF"/>
    <property type="match status" value="1"/>
</dbReference>
<dbReference type="InterPro" id="IPR043682">
    <property type="entry name" value="RqcH_bacterial"/>
</dbReference>
<dbReference type="GO" id="GO:0043023">
    <property type="term" value="F:ribosomal large subunit binding"/>
    <property type="evidence" value="ECO:0007669"/>
    <property type="project" value="UniProtKB-UniRule"/>
</dbReference>
<dbReference type="EMBL" id="DSMU01000051">
    <property type="protein sequence ID" value="HEL65212.1"/>
    <property type="molecule type" value="Genomic_DNA"/>
</dbReference>
<dbReference type="AlphaFoldDB" id="A0A7C2HZQ7"/>
<evidence type="ECO:0000256" key="4">
    <source>
        <dbReference type="ARBA" id="ARBA00022917"/>
    </source>
</evidence>
<keyword evidence="3 5" id="KW-0694">RNA-binding</keyword>
<evidence type="ECO:0000256" key="1">
    <source>
        <dbReference type="ARBA" id="ARBA00022555"/>
    </source>
</evidence>
<dbReference type="Pfam" id="PF05833">
    <property type="entry name" value="NFACT_N"/>
    <property type="match status" value="1"/>
</dbReference>
<evidence type="ECO:0000259" key="6">
    <source>
        <dbReference type="Pfam" id="PF05670"/>
    </source>
</evidence>